<dbReference type="PANTHER" id="PTHR13379">
    <property type="entry name" value="UNCHARACTERIZED DUF1308"/>
    <property type="match status" value="1"/>
</dbReference>
<feature type="compositionally biased region" description="Polar residues" evidence="1">
    <location>
        <begin position="454"/>
        <end position="468"/>
    </location>
</feature>
<keyword evidence="4" id="KW-1185">Reference proteome</keyword>
<evidence type="ECO:0000256" key="1">
    <source>
        <dbReference type="SAM" id="MobiDB-lite"/>
    </source>
</evidence>
<dbReference type="Proteomes" id="UP001438707">
    <property type="component" value="Unassembled WGS sequence"/>
</dbReference>
<gene>
    <name evidence="3" type="ORF">WJX74_005807</name>
</gene>
<feature type="domain" description="DUF5614" evidence="2">
    <location>
        <begin position="123"/>
        <end position="250"/>
    </location>
</feature>
<evidence type="ECO:0000313" key="3">
    <source>
        <dbReference type="EMBL" id="KAK9834617.1"/>
    </source>
</evidence>
<dbReference type="InterPro" id="IPR041076">
    <property type="entry name" value="DUF5614"/>
</dbReference>
<evidence type="ECO:0000259" key="2">
    <source>
        <dbReference type="Pfam" id="PF18474"/>
    </source>
</evidence>
<dbReference type="PANTHER" id="PTHR13379:SF0">
    <property type="entry name" value="UPF0415 PROTEIN C7ORF25"/>
    <property type="match status" value="1"/>
</dbReference>
<feature type="compositionally biased region" description="Basic and acidic residues" evidence="1">
    <location>
        <begin position="581"/>
        <end position="597"/>
    </location>
</feature>
<proteinExistence type="predicted"/>
<protein>
    <recommendedName>
        <fullName evidence="2">DUF5614 domain-containing protein</fullName>
    </recommendedName>
</protein>
<dbReference type="EMBL" id="JALJOS010000009">
    <property type="protein sequence ID" value="KAK9834617.1"/>
    <property type="molecule type" value="Genomic_DNA"/>
</dbReference>
<dbReference type="AlphaFoldDB" id="A0AAW1RMX4"/>
<comment type="caution">
    <text evidence="3">The sequence shown here is derived from an EMBL/GenBank/DDBJ whole genome shotgun (WGS) entry which is preliminary data.</text>
</comment>
<organism evidence="3 4">
    <name type="scientific">Apatococcus lobatus</name>
    <dbReference type="NCBI Taxonomy" id="904363"/>
    <lineage>
        <taxon>Eukaryota</taxon>
        <taxon>Viridiplantae</taxon>
        <taxon>Chlorophyta</taxon>
        <taxon>core chlorophytes</taxon>
        <taxon>Trebouxiophyceae</taxon>
        <taxon>Chlorellales</taxon>
        <taxon>Chlorellaceae</taxon>
        <taxon>Apatococcus</taxon>
    </lineage>
</organism>
<name>A0AAW1RMX4_9CHLO</name>
<reference evidence="3 4" key="1">
    <citation type="journal article" date="2024" name="Nat. Commun.">
        <title>Phylogenomics reveals the evolutionary origins of lichenization in chlorophyte algae.</title>
        <authorList>
            <person name="Puginier C."/>
            <person name="Libourel C."/>
            <person name="Otte J."/>
            <person name="Skaloud P."/>
            <person name="Haon M."/>
            <person name="Grisel S."/>
            <person name="Petersen M."/>
            <person name="Berrin J.G."/>
            <person name="Delaux P.M."/>
            <person name="Dal Grande F."/>
            <person name="Keller J."/>
        </authorList>
    </citation>
    <scope>NUCLEOTIDE SEQUENCE [LARGE SCALE GENOMIC DNA]</scope>
    <source>
        <strain evidence="3 4">SAG 2145</strain>
    </source>
</reference>
<accession>A0AAW1RMX4</accession>
<feature type="region of interest" description="Disordered" evidence="1">
    <location>
        <begin position="518"/>
        <end position="606"/>
    </location>
</feature>
<sequence>MSDVWQQEVQEIELRLQGLCRELQLYSSQSKHVDGAAKLARRACKELKFVQKLSAQISRSAQPDAACHSDYLPAFHEAGSAALQVDASHQDDAACESPDASANGAMISVFPDLIAEKLQGARNNLHGLRAELTIAQQAPGVIAVNKKLSKQVHSGPGKAEAAAEVDVIAQGGSIWIEVKCHENVNVRSASWTGGGTRKGIQQQAEQLMAVAQAPCNHVLWQPPSVLFHFMSHLDQGIAAELRAMGATVTGPGPLDAGLLPAAPLPPAATNLDVTTLCGLVSEASHCRHGDGSTVDAVQQWAACVSHWQECWEAELARPLLTELSFALTPERPLWASPAAMSQMQALVDTYAGPLEHARWVSLKQRLNTIPIEELASVLNPSPAANASLARHSVSNSESPIGATGRQDSSSSPCNQYSEPLGPAASASANQKTGFAKPDESPASSHSPDPAQPSDVEQFNAGRQGSSAAATAALERSHHDRPAVQVAEQPGHQVPEFITSCQDDVGAAESSHCQIWVPEEARPPLPPPSLANMPETDETGIASSFPDPQGAAYSSHWEADDRQSASRALPAAQSSTFQPHQLLREHGNSSEAADRDTGHLQAESSDASWLSQQLKRCEHAHGSHLSKAGDCSASGPSRLLQPSLAATCQQQAHMQRPATRPALAAVQARSRALEGRVGKAQREVLAVGDLAHALSLTANARAAHAVEAAGLHLPMVVHRAVWLTGL</sequence>
<dbReference type="Pfam" id="PF18474">
    <property type="entry name" value="DUF5614"/>
    <property type="match status" value="1"/>
</dbReference>
<evidence type="ECO:0000313" key="4">
    <source>
        <dbReference type="Proteomes" id="UP001438707"/>
    </source>
</evidence>
<feature type="compositionally biased region" description="Polar residues" evidence="1">
    <location>
        <begin position="405"/>
        <end position="417"/>
    </location>
</feature>
<feature type="region of interest" description="Disordered" evidence="1">
    <location>
        <begin position="388"/>
        <end position="490"/>
    </location>
</feature>